<sequence length="125" mass="13711">GDYSPEKANRHVYKCLPVQSMSFWHRAVKTNATPGPSTYTLPRVTGPSTACPAVSPCCSMRWKSQCRCFDADLAKVNSRPAVFTKTQLDAYKTRAPGYSMGTRTNLAGDKTVKPGLSEYCAGRVR</sequence>
<evidence type="ECO:0000313" key="2">
    <source>
        <dbReference type="Proteomes" id="UP000584326"/>
    </source>
</evidence>
<dbReference type="OrthoDB" id="429991at2759"/>
<dbReference type="Pfam" id="PF07004">
    <property type="entry name" value="SHIPPO-rpt"/>
    <property type="match status" value="1"/>
</dbReference>
<protein>
    <submittedName>
        <fullName evidence="1">ODF3A protein</fullName>
    </submittedName>
</protein>
<dbReference type="AlphaFoldDB" id="A0A7L4GR48"/>
<keyword evidence="2" id="KW-1185">Reference proteome</keyword>
<dbReference type="Proteomes" id="UP000584326">
    <property type="component" value="Unassembled WGS sequence"/>
</dbReference>
<dbReference type="EMBL" id="VZTK01012399">
    <property type="protein sequence ID" value="NXX15384.1"/>
    <property type="molecule type" value="Genomic_DNA"/>
</dbReference>
<proteinExistence type="predicted"/>
<organism evidence="1 2">
    <name type="scientific">Podargus strigoides</name>
    <name type="common">Tawny frogmouth</name>
    <name type="synonym">Caprimulgus strigoides</name>
    <dbReference type="NCBI Taxonomy" id="8905"/>
    <lineage>
        <taxon>Eukaryota</taxon>
        <taxon>Metazoa</taxon>
        <taxon>Chordata</taxon>
        <taxon>Craniata</taxon>
        <taxon>Vertebrata</taxon>
        <taxon>Euteleostomi</taxon>
        <taxon>Archelosauria</taxon>
        <taxon>Archosauria</taxon>
        <taxon>Dinosauria</taxon>
        <taxon>Saurischia</taxon>
        <taxon>Theropoda</taxon>
        <taxon>Coelurosauria</taxon>
        <taxon>Aves</taxon>
        <taxon>Neognathae</taxon>
        <taxon>Neoaves</taxon>
        <taxon>Strisores</taxon>
        <taxon>Caprimulgiformes</taxon>
        <taxon>Podargidae</taxon>
        <taxon>Podargus</taxon>
    </lineage>
</organism>
<dbReference type="InterPro" id="IPR010736">
    <property type="entry name" value="SHIPPO-rpt"/>
</dbReference>
<accession>A0A7L4GR48</accession>
<gene>
    <name evidence="1" type="primary">Odf3_0</name>
    <name evidence="1" type="ORF">PODSTR_R09916</name>
</gene>
<name>A0A7L4GR48_PODST</name>
<feature type="non-terminal residue" evidence="1">
    <location>
        <position position="1"/>
    </location>
</feature>
<reference evidence="1 2" key="1">
    <citation type="submission" date="2020-02" db="EMBL/GenBank/DDBJ databases">
        <title>Bird 10,000 Genomes (B10K) Project - Family phase.</title>
        <authorList>
            <person name="Zhang G."/>
        </authorList>
    </citation>
    <scope>NUCLEOTIDE SEQUENCE [LARGE SCALE GENOMIC DNA]</scope>
    <source>
        <strain evidence="1">B10K-DU-001-40</strain>
        <tissue evidence="1">Muscle</tissue>
    </source>
</reference>
<comment type="caution">
    <text evidence="1">The sequence shown here is derived from an EMBL/GenBank/DDBJ whole genome shotgun (WGS) entry which is preliminary data.</text>
</comment>
<evidence type="ECO:0000313" key="1">
    <source>
        <dbReference type="EMBL" id="NXX15384.1"/>
    </source>
</evidence>
<feature type="non-terminal residue" evidence="1">
    <location>
        <position position="125"/>
    </location>
</feature>